<organism evidence="1 2">
    <name type="scientific">Batillaria attramentaria</name>
    <dbReference type="NCBI Taxonomy" id="370345"/>
    <lineage>
        <taxon>Eukaryota</taxon>
        <taxon>Metazoa</taxon>
        <taxon>Spiralia</taxon>
        <taxon>Lophotrochozoa</taxon>
        <taxon>Mollusca</taxon>
        <taxon>Gastropoda</taxon>
        <taxon>Caenogastropoda</taxon>
        <taxon>Sorbeoconcha</taxon>
        <taxon>Cerithioidea</taxon>
        <taxon>Batillariidae</taxon>
        <taxon>Batillaria</taxon>
    </lineage>
</organism>
<dbReference type="AlphaFoldDB" id="A0ABD0LPX6"/>
<accession>A0ABD0LPX6</accession>
<evidence type="ECO:0000313" key="1">
    <source>
        <dbReference type="EMBL" id="KAK7501063.1"/>
    </source>
</evidence>
<reference evidence="1 2" key="1">
    <citation type="journal article" date="2023" name="Sci. Data">
        <title>Genome assembly of the Korean intertidal mud-creeper Batillaria attramentaria.</title>
        <authorList>
            <person name="Patra A.K."/>
            <person name="Ho P.T."/>
            <person name="Jun S."/>
            <person name="Lee S.J."/>
            <person name="Kim Y."/>
            <person name="Won Y.J."/>
        </authorList>
    </citation>
    <scope>NUCLEOTIDE SEQUENCE [LARGE SCALE GENOMIC DNA]</scope>
    <source>
        <strain evidence="1">Wonlab-2016</strain>
    </source>
</reference>
<sequence>MSPRCTQKYENDCDTFNRKNQNIENTDCLNCLIEPFVDMSANSVCYRRHGYILTTHCPGPQILGTDLTWYYGLLQVRSRVPSACTHWHRDWTRETSLLITVFVPLVTPTAAFYH</sequence>
<evidence type="ECO:0000313" key="2">
    <source>
        <dbReference type="Proteomes" id="UP001519460"/>
    </source>
</evidence>
<comment type="caution">
    <text evidence="1">The sequence shown here is derived from an EMBL/GenBank/DDBJ whole genome shotgun (WGS) entry which is preliminary data.</text>
</comment>
<name>A0ABD0LPX6_9CAEN</name>
<dbReference type="Proteomes" id="UP001519460">
    <property type="component" value="Unassembled WGS sequence"/>
</dbReference>
<proteinExistence type="predicted"/>
<gene>
    <name evidence="1" type="ORF">BaRGS_00007548</name>
</gene>
<keyword evidence="2" id="KW-1185">Reference proteome</keyword>
<dbReference type="EMBL" id="JACVVK020000033">
    <property type="protein sequence ID" value="KAK7501063.1"/>
    <property type="molecule type" value="Genomic_DNA"/>
</dbReference>
<protein>
    <submittedName>
        <fullName evidence="1">Uncharacterized protein</fullName>
    </submittedName>
</protein>